<evidence type="ECO:0000313" key="2">
    <source>
        <dbReference type="EMBL" id="HIJ99898.1"/>
    </source>
</evidence>
<dbReference type="SUPFAM" id="SSF47113">
    <property type="entry name" value="Histone-fold"/>
    <property type="match status" value="1"/>
</dbReference>
<dbReference type="AlphaFoldDB" id="A0A832UZ08"/>
<feature type="compositionally biased region" description="Acidic residues" evidence="1">
    <location>
        <begin position="154"/>
        <end position="166"/>
    </location>
</feature>
<name>A0A832UZ08_9ARCH</name>
<comment type="caution">
    <text evidence="2">The sequence shown here is derived from an EMBL/GenBank/DDBJ whole genome shotgun (WGS) entry which is preliminary data.</text>
</comment>
<evidence type="ECO:0000313" key="3">
    <source>
        <dbReference type="Proteomes" id="UP000604391"/>
    </source>
</evidence>
<organism evidence="2 3">
    <name type="scientific">Candidatus Undinarchaeum marinum</name>
    <dbReference type="NCBI Taxonomy" id="2756141"/>
    <lineage>
        <taxon>Archaea</taxon>
        <taxon>Candidatus Undinarchaeota</taxon>
        <taxon>Candidatus Undinarchaeia</taxon>
        <taxon>Candidatus Undinarchaeales</taxon>
        <taxon>Candidatus Undinarchaeaceae</taxon>
        <taxon>Candidatus Undinarchaeum</taxon>
    </lineage>
</organism>
<feature type="compositionally biased region" description="Acidic residues" evidence="1">
    <location>
        <begin position="1"/>
        <end position="34"/>
    </location>
</feature>
<dbReference type="GO" id="GO:0046982">
    <property type="term" value="F:protein heterodimerization activity"/>
    <property type="evidence" value="ECO:0007669"/>
    <property type="project" value="InterPro"/>
</dbReference>
<feature type="region of interest" description="Disordered" evidence="1">
    <location>
        <begin position="147"/>
        <end position="166"/>
    </location>
</feature>
<dbReference type="Proteomes" id="UP000604391">
    <property type="component" value="Unassembled WGS sequence"/>
</dbReference>
<keyword evidence="3" id="KW-1185">Reference proteome</keyword>
<dbReference type="EMBL" id="DVAD01000018">
    <property type="protein sequence ID" value="HIJ99898.1"/>
    <property type="molecule type" value="Genomic_DNA"/>
</dbReference>
<proteinExistence type="predicted"/>
<evidence type="ECO:0000256" key="1">
    <source>
        <dbReference type="SAM" id="MobiDB-lite"/>
    </source>
</evidence>
<protein>
    <submittedName>
        <fullName evidence="2">Uncharacterized protein</fullName>
    </submittedName>
</protein>
<accession>A0A832UZ08</accession>
<sequence>MAEENADEQAEEPTEEAVSEDAELEKELESEEEQERLPFPNARVVRLLKSELDPDKMVRARVKKELNEWLGELVRRIGREINKSPYTVVEAQDLHKATKKYDQLDEVAQQKERLISYMNRIKGDCNILIEDVEKSFDVGGNVRRGRKLSAAAQEEQDAQQAENEEE</sequence>
<reference evidence="2 3" key="1">
    <citation type="journal article" name="Nat. Commun.">
        <title>Undinarchaeota illuminate DPANN phylogeny and the impact of gene transfer on archaeal evolution.</title>
        <authorList>
            <person name="Dombrowski N."/>
            <person name="Williams T.A."/>
            <person name="Sun J."/>
            <person name="Woodcroft B.J."/>
            <person name="Lee J.H."/>
            <person name="Minh B.Q."/>
            <person name="Rinke C."/>
            <person name="Spang A."/>
        </authorList>
    </citation>
    <scope>NUCLEOTIDE SEQUENCE [LARGE SCALE GENOMIC DNA]</scope>
    <source>
        <strain evidence="2">MAG_bin17</strain>
    </source>
</reference>
<gene>
    <name evidence="2" type="ORF">H1011_03740</name>
</gene>
<feature type="region of interest" description="Disordered" evidence="1">
    <location>
        <begin position="1"/>
        <end position="37"/>
    </location>
</feature>
<dbReference type="InterPro" id="IPR009072">
    <property type="entry name" value="Histone-fold"/>
</dbReference>